<feature type="domain" description="DDE Tnp4" evidence="8">
    <location>
        <begin position="181"/>
        <end position="333"/>
    </location>
</feature>
<evidence type="ECO:0000256" key="4">
    <source>
        <dbReference type="ARBA" id="ARBA00022722"/>
    </source>
</evidence>
<dbReference type="GO" id="GO:0005634">
    <property type="term" value="C:nucleus"/>
    <property type="evidence" value="ECO:0007669"/>
    <property type="project" value="UniProtKB-SubCell"/>
</dbReference>
<keyword evidence="7" id="KW-0539">Nucleus</keyword>
<evidence type="ECO:0000256" key="1">
    <source>
        <dbReference type="ARBA" id="ARBA00001968"/>
    </source>
</evidence>
<comment type="subcellular location">
    <subcellularLocation>
        <location evidence="2">Nucleus</location>
    </subcellularLocation>
</comment>
<keyword evidence="6" id="KW-0378">Hydrolase</keyword>
<dbReference type="GO" id="GO:0016787">
    <property type="term" value="F:hydrolase activity"/>
    <property type="evidence" value="ECO:0007669"/>
    <property type="project" value="UniProtKB-KW"/>
</dbReference>
<dbReference type="PANTHER" id="PTHR22930">
    <property type="match status" value="1"/>
</dbReference>
<dbReference type="GO" id="GO:0046872">
    <property type="term" value="F:metal ion binding"/>
    <property type="evidence" value="ECO:0007669"/>
    <property type="project" value="UniProtKB-KW"/>
</dbReference>
<evidence type="ECO:0000256" key="6">
    <source>
        <dbReference type="ARBA" id="ARBA00022801"/>
    </source>
</evidence>
<evidence type="ECO:0000313" key="10">
    <source>
        <dbReference type="RefSeq" id="XP_022303988.1"/>
    </source>
</evidence>
<evidence type="ECO:0000256" key="7">
    <source>
        <dbReference type="ARBA" id="ARBA00023242"/>
    </source>
</evidence>
<organism evidence="9 10">
    <name type="scientific">Crassostrea virginica</name>
    <name type="common">Eastern oyster</name>
    <dbReference type="NCBI Taxonomy" id="6565"/>
    <lineage>
        <taxon>Eukaryota</taxon>
        <taxon>Metazoa</taxon>
        <taxon>Spiralia</taxon>
        <taxon>Lophotrochozoa</taxon>
        <taxon>Mollusca</taxon>
        <taxon>Bivalvia</taxon>
        <taxon>Autobranchia</taxon>
        <taxon>Pteriomorphia</taxon>
        <taxon>Ostreida</taxon>
        <taxon>Ostreoidea</taxon>
        <taxon>Ostreidae</taxon>
        <taxon>Crassostrea</taxon>
    </lineage>
</organism>
<evidence type="ECO:0000256" key="5">
    <source>
        <dbReference type="ARBA" id="ARBA00022723"/>
    </source>
</evidence>
<gene>
    <name evidence="10" type="primary">LOC111111351</name>
</gene>
<dbReference type="InterPro" id="IPR045249">
    <property type="entry name" value="HARBI1-like"/>
</dbReference>
<dbReference type="InterPro" id="IPR027806">
    <property type="entry name" value="HARBI1_dom"/>
</dbReference>
<name>A0A8B8BKZ8_CRAVI</name>
<dbReference type="PANTHER" id="PTHR22930:SF85">
    <property type="entry name" value="GH03217P-RELATED"/>
    <property type="match status" value="1"/>
</dbReference>
<dbReference type="AlphaFoldDB" id="A0A8B8BKZ8"/>
<evidence type="ECO:0000256" key="2">
    <source>
        <dbReference type="ARBA" id="ARBA00004123"/>
    </source>
</evidence>
<keyword evidence="5" id="KW-0479">Metal-binding</keyword>
<proteinExistence type="inferred from homology"/>
<dbReference type="Proteomes" id="UP000694844">
    <property type="component" value="Chromosome 9"/>
</dbReference>
<keyword evidence="9" id="KW-1185">Reference proteome</keyword>
<evidence type="ECO:0000256" key="3">
    <source>
        <dbReference type="ARBA" id="ARBA00006958"/>
    </source>
</evidence>
<keyword evidence="4" id="KW-0540">Nuclease</keyword>
<dbReference type="KEGG" id="cvn:111111351"/>
<sequence>MADNIINFIIPFLIDQIADDDDDCMAVNMLKAQLDNGIIRKKREKCHGFFERTVPSLFPDTFRRFFRVSRGTAEVLCQHLGRCRELKKREYRGGREELATDKKVLITLRYLASQENTMEISDRFGITEYTFLKHKEKVIHCINNNLLGKFIKWPSDAEMNTIAHQFNDIGAYNFPGVVGAIDGSHIPIEPPSENPNSYYNRKRFHSIILQGICKDDLQFIHTNIGWPGRVHDAKVLKNSSIWTDGYQKCRFGQNHLLGDAAYPLKVWLITPYRDTGRLTRQQKYFNKCLASKRQVIERAFGLLKGRFRRLKHINNRSVISICDSIQAACVLHNICIQNGEDIEEFLEQEDQNEDQVLNPVNIAENDADGAIKRINITNLLSN</sequence>
<dbReference type="GO" id="GO:0004518">
    <property type="term" value="F:nuclease activity"/>
    <property type="evidence" value="ECO:0007669"/>
    <property type="project" value="UniProtKB-KW"/>
</dbReference>
<dbReference type="Pfam" id="PF13359">
    <property type="entry name" value="DDE_Tnp_4"/>
    <property type="match status" value="1"/>
</dbReference>
<comment type="similarity">
    <text evidence="3">Belongs to the HARBI1 family.</text>
</comment>
<protein>
    <submittedName>
        <fullName evidence="10">Nuclease HARBI1</fullName>
    </submittedName>
</protein>
<dbReference type="RefSeq" id="XP_022303988.1">
    <property type="nucleotide sequence ID" value="XM_022448280.1"/>
</dbReference>
<dbReference type="GeneID" id="111111351"/>
<evidence type="ECO:0000259" key="8">
    <source>
        <dbReference type="Pfam" id="PF13359"/>
    </source>
</evidence>
<accession>A0A8B8BKZ8</accession>
<comment type="cofactor">
    <cofactor evidence="1">
        <name>a divalent metal cation</name>
        <dbReference type="ChEBI" id="CHEBI:60240"/>
    </cofactor>
</comment>
<dbReference type="OrthoDB" id="6115889at2759"/>
<reference evidence="10" key="1">
    <citation type="submission" date="2025-08" db="UniProtKB">
        <authorList>
            <consortium name="RefSeq"/>
        </authorList>
    </citation>
    <scope>IDENTIFICATION</scope>
    <source>
        <tissue evidence="10">Whole sample</tissue>
    </source>
</reference>
<evidence type="ECO:0000313" key="9">
    <source>
        <dbReference type="Proteomes" id="UP000694844"/>
    </source>
</evidence>